<comment type="caution">
    <text evidence="3">The sequence shown here is derived from an EMBL/GenBank/DDBJ whole genome shotgun (WGS) entry which is preliminary data.</text>
</comment>
<reference evidence="3 4" key="1">
    <citation type="submission" date="2019-12" db="EMBL/GenBank/DDBJ databases">
        <title>Isolation and characterization of three novel carbon monoxide-oxidizing members of Halobacteria from salione crusts and soils.</title>
        <authorList>
            <person name="Myers M.R."/>
            <person name="King G.M."/>
        </authorList>
    </citation>
    <scope>NUCLEOTIDE SEQUENCE [LARGE SCALE GENOMIC DNA]</scope>
    <source>
        <strain evidence="3 4">PCN9</strain>
    </source>
</reference>
<protein>
    <submittedName>
        <fullName evidence="3">PH domain-containing protein</fullName>
    </submittedName>
</protein>
<dbReference type="Pfam" id="PF03703">
    <property type="entry name" value="bPH_2"/>
    <property type="match status" value="1"/>
</dbReference>
<evidence type="ECO:0000313" key="3">
    <source>
        <dbReference type="EMBL" id="MXR19364.1"/>
    </source>
</evidence>
<dbReference type="PANTHER" id="PTHR34473:SF3">
    <property type="entry name" value="TRANSMEMBRANE PROTEIN-RELATED"/>
    <property type="match status" value="1"/>
</dbReference>
<keyword evidence="1" id="KW-0812">Transmembrane</keyword>
<accession>A0A6B0SCH0</accession>
<dbReference type="RefSeq" id="WP_159524955.1">
    <property type="nucleotide sequence ID" value="NZ_WUUU01000004.1"/>
</dbReference>
<feature type="transmembrane region" description="Helical" evidence="1">
    <location>
        <begin position="38"/>
        <end position="62"/>
    </location>
</feature>
<proteinExistence type="predicted"/>
<feature type="domain" description="YdbS-like PH" evidence="2">
    <location>
        <begin position="64"/>
        <end position="143"/>
    </location>
</feature>
<dbReference type="EMBL" id="WUUU01000004">
    <property type="protein sequence ID" value="MXR19364.1"/>
    <property type="molecule type" value="Genomic_DNA"/>
</dbReference>
<keyword evidence="1" id="KW-1133">Transmembrane helix</keyword>
<dbReference type="PANTHER" id="PTHR34473">
    <property type="entry name" value="UPF0699 TRANSMEMBRANE PROTEIN YDBS"/>
    <property type="match status" value="1"/>
</dbReference>
<keyword evidence="4" id="KW-1185">Reference proteome</keyword>
<organism evidence="3 4">
    <name type="scientific">Halobacterium bonnevillei</name>
    <dbReference type="NCBI Taxonomy" id="2692200"/>
    <lineage>
        <taxon>Archaea</taxon>
        <taxon>Methanobacteriati</taxon>
        <taxon>Methanobacteriota</taxon>
        <taxon>Stenosarchaea group</taxon>
        <taxon>Halobacteria</taxon>
        <taxon>Halobacteriales</taxon>
        <taxon>Halobacteriaceae</taxon>
        <taxon>Halobacterium</taxon>
    </lineage>
</organism>
<evidence type="ECO:0000259" key="2">
    <source>
        <dbReference type="Pfam" id="PF03703"/>
    </source>
</evidence>
<dbReference type="AlphaFoldDB" id="A0A6B0SCH0"/>
<keyword evidence="1" id="KW-0472">Membrane</keyword>
<feature type="transmembrane region" description="Helical" evidence="1">
    <location>
        <begin position="12"/>
        <end position="32"/>
    </location>
</feature>
<sequence length="161" mass="17432">MERLDSRVRFIWLLRSLVGSLVAGVVVTFAVGAVDRVAVTPVVAGGAVFVVLLAVGALHVFLRYRAWRFEVRDDTLYIERGVLVNVRTVVPYVRVQHVDARRGPIERLLGLGSVVVFTAGSRGADVSIPGLVAQRADDVQETLRRLAIESEPESGDAGDAV</sequence>
<dbReference type="Proteomes" id="UP000471521">
    <property type="component" value="Unassembled WGS sequence"/>
</dbReference>
<dbReference type="InterPro" id="IPR005182">
    <property type="entry name" value="YdbS-like_PH"/>
</dbReference>
<dbReference type="OrthoDB" id="301911at2157"/>
<evidence type="ECO:0000256" key="1">
    <source>
        <dbReference type="SAM" id="Phobius"/>
    </source>
</evidence>
<gene>
    <name evidence="3" type="ORF">GRX66_01615</name>
</gene>
<name>A0A6B0SCH0_9EURY</name>
<evidence type="ECO:0000313" key="4">
    <source>
        <dbReference type="Proteomes" id="UP000471521"/>
    </source>
</evidence>